<dbReference type="InterPro" id="IPR012334">
    <property type="entry name" value="Pectin_lyas_fold"/>
</dbReference>
<dbReference type="GO" id="GO:0016829">
    <property type="term" value="F:lyase activity"/>
    <property type="evidence" value="ECO:0007669"/>
    <property type="project" value="UniProtKB-KW"/>
</dbReference>
<keyword evidence="2" id="KW-0456">Lyase</keyword>
<sequence>MSLEKQVRCIPTYQNINIMNKIFFCLIFIVFSFISCKGQNSYNELAKQINSTIPQEYFQKRDELIAKGNELSTYLPFEHSKKGNVDYTKELQQGIDKGGVLVLPDYPLLVNEKGIQLKSNTKLVFREHSKLIMKPNAETHYTVLDLTDVENVDVYFANIEGDREEHLISKGEWGMGIRIQGSKNVNIYAPTITNCWGDGIYIRGNGKIQSKKISVNHFNIHRARRNGITIVSVDDLFLNNGLISDTNGTAPQSGIDIEPNRPTDILKNIIIKDITTYNSKGDGIMIHLAKLLLKQKEKLDPKVNITIENHKDIESLYAVRISGRSKDDSNSKYENSLKIDGEIVFKNSQWIWNKDDLPVRFSPKKDRVLEYGFNPKVKFENITILENNWKINSKQKYFVEEVLNKVKKL</sequence>
<feature type="transmembrane region" description="Helical" evidence="1">
    <location>
        <begin position="12"/>
        <end position="34"/>
    </location>
</feature>
<dbReference type="SUPFAM" id="SSF51126">
    <property type="entry name" value="Pectin lyase-like"/>
    <property type="match status" value="1"/>
</dbReference>
<keyword evidence="1" id="KW-0812">Transmembrane</keyword>
<evidence type="ECO:0000313" key="3">
    <source>
        <dbReference type="Proteomes" id="UP000295215"/>
    </source>
</evidence>
<accession>A0A4R7F9J7</accession>
<dbReference type="InterPro" id="IPR011050">
    <property type="entry name" value="Pectin_lyase_fold/virulence"/>
</dbReference>
<protein>
    <submittedName>
        <fullName evidence="2">Parallel beta helix pectate lyase-like protein</fullName>
    </submittedName>
</protein>
<dbReference type="InterPro" id="IPR006626">
    <property type="entry name" value="PbH1"/>
</dbReference>
<keyword evidence="1" id="KW-1133">Transmembrane helix</keyword>
<comment type="caution">
    <text evidence="2">The sequence shown here is derived from an EMBL/GenBank/DDBJ whole genome shotgun (WGS) entry which is preliminary data.</text>
</comment>
<keyword evidence="3" id="KW-1185">Reference proteome</keyword>
<dbReference type="AlphaFoldDB" id="A0A4R7F9J7"/>
<reference evidence="2 3" key="1">
    <citation type="submission" date="2019-03" db="EMBL/GenBank/DDBJ databases">
        <title>Genomic Encyclopedia of Archaeal and Bacterial Type Strains, Phase II (KMG-II): from individual species to whole genera.</title>
        <authorList>
            <person name="Goeker M."/>
        </authorList>
    </citation>
    <scope>NUCLEOTIDE SEQUENCE [LARGE SCALE GENOMIC DNA]</scope>
    <source>
        <strain evidence="2 3">DSM 28213</strain>
    </source>
</reference>
<gene>
    <name evidence="2" type="ORF">C8P70_10338</name>
</gene>
<dbReference type="SMART" id="SM00710">
    <property type="entry name" value="PbH1"/>
    <property type="match status" value="4"/>
</dbReference>
<evidence type="ECO:0000313" key="2">
    <source>
        <dbReference type="EMBL" id="TDS65018.1"/>
    </source>
</evidence>
<dbReference type="Proteomes" id="UP000295215">
    <property type="component" value="Unassembled WGS sequence"/>
</dbReference>
<dbReference type="Gene3D" id="2.160.20.10">
    <property type="entry name" value="Single-stranded right-handed beta-helix, Pectin lyase-like"/>
    <property type="match status" value="1"/>
</dbReference>
<dbReference type="EMBL" id="SOAG01000003">
    <property type="protein sequence ID" value="TDS65018.1"/>
    <property type="molecule type" value="Genomic_DNA"/>
</dbReference>
<name>A0A4R7F9J7_9FLAO</name>
<organism evidence="2 3">
    <name type="scientific">Myroides indicus</name>
    <dbReference type="NCBI Taxonomy" id="1323422"/>
    <lineage>
        <taxon>Bacteria</taxon>
        <taxon>Pseudomonadati</taxon>
        <taxon>Bacteroidota</taxon>
        <taxon>Flavobacteriia</taxon>
        <taxon>Flavobacteriales</taxon>
        <taxon>Flavobacteriaceae</taxon>
        <taxon>Myroides</taxon>
    </lineage>
</organism>
<proteinExistence type="predicted"/>
<keyword evidence="1" id="KW-0472">Membrane</keyword>
<evidence type="ECO:0000256" key="1">
    <source>
        <dbReference type="SAM" id="Phobius"/>
    </source>
</evidence>